<dbReference type="AlphaFoldDB" id="A0A1I5WVG6"/>
<feature type="transmembrane region" description="Helical" evidence="2">
    <location>
        <begin position="12"/>
        <end position="30"/>
    </location>
</feature>
<name>A0A1I5WVG6_9BACI</name>
<keyword evidence="2" id="KW-0472">Membrane</keyword>
<dbReference type="Pfam" id="PF00395">
    <property type="entry name" value="SLH"/>
    <property type="match status" value="2"/>
</dbReference>
<accession>A0A1I5WVG6</accession>
<dbReference type="InterPro" id="IPR001119">
    <property type="entry name" value="SLH_dom"/>
</dbReference>
<dbReference type="STRING" id="1884432.SAMN05518683_1233"/>
<evidence type="ECO:0000256" key="2">
    <source>
        <dbReference type="SAM" id="Phobius"/>
    </source>
</evidence>
<dbReference type="EMBL" id="FOXD01000023">
    <property type="protein sequence ID" value="SFQ23772.1"/>
    <property type="molecule type" value="Genomic_DNA"/>
</dbReference>
<dbReference type="InterPro" id="IPR051465">
    <property type="entry name" value="Cell_Envelope_Struct_Comp"/>
</dbReference>
<sequence>MGNDKQTYKPALLRMFMAALATGAAAFLYITTPTGAAEFTDVDNGYWAAEEIQWAEQEGLIHGYEDGSFHPGDNMTEAQFSVMLTRYFDMETSAPSDLQHWAQPSYMTLSRHYMRLPGLRDNAVKNRAVTRGTVAKVIAQSQAQEPGLQEAVAWMFEEGLTTGRQDGETETERFDANGKLTRAQAAVFFKRIDNHGYSVWRAGKMLDLTSEGSNQYTEMVRPLYREANVTLYARNDNSFGTANQEFYHLFQAYQGEMREFAVARTSRANFELAAQAAERLGAPADAGRMLEGIIEADESGSTQTVGQVEITPRPSDVFLVWDEQQ</sequence>
<evidence type="ECO:0000313" key="5">
    <source>
        <dbReference type="Proteomes" id="UP000198892"/>
    </source>
</evidence>
<gene>
    <name evidence="4" type="ORF">SAMN05518683_1233</name>
</gene>
<feature type="domain" description="SLH" evidence="3">
    <location>
        <begin position="35"/>
        <end position="98"/>
    </location>
</feature>
<dbReference type="OrthoDB" id="9790293at2"/>
<keyword evidence="2" id="KW-1133">Transmembrane helix</keyword>
<dbReference type="PANTHER" id="PTHR43308">
    <property type="entry name" value="OUTER MEMBRANE PROTEIN ALPHA-RELATED"/>
    <property type="match status" value="1"/>
</dbReference>
<keyword evidence="2" id="KW-0812">Transmembrane</keyword>
<protein>
    <submittedName>
        <fullName evidence="4">S-layer homology domain-containing protein</fullName>
    </submittedName>
</protein>
<evidence type="ECO:0000313" key="4">
    <source>
        <dbReference type="EMBL" id="SFQ23772.1"/>
    </source>
</evidence>
<dbReference type="PROSITE" id="PS51272">
    <property type="entry name" value="SLH"/>
    <property type="match status" value="1"/>
</dbReference>
<dbReference type="PANTHER" id="PTHR43308:SF5">
    <property type="entry name" value="S-LAYER PROTEIN _ PEPTIDOGLYCAN ENDO-BETA-N-ACETYLGLUCOSAMINIDASE"/>
    <property type="match status" value="1"/>
</dbReference>
<dbReference type="RefSeq" id="WP_093338831.1">
    <property type="nucleotide sequence ID" value="NZ_FOXD01000023.1"/>
</dbReference>
<evidence type="ECO:0000259" key="3">
    <source>
        <dbReference type="PROSITE" id="PS51272"/>
    </source>
</evidence>
<reference evidence="5" key="1">
    <citation type="submission" date="2016-10" db="EMBL/GenBank/DDBJ databases">
        <authorList>
            <person name="Varghese N."/>
            <person name="Submissions S."/>
        </authorList>
    </citation>
    <scope>NUCLEOTIDE SEQUENCE [LARGE SCALE GENOMIC DNA]</scope>
    <source>
        <strain evidence="5">S7</strain>
    </source>
</reference>
<keyword evidence="5" id="KW-1185">Reference proteome</keyword>
<dbReference type="Proteomes" id="UP000198892">
    <property type="component" value="Unassembled WGS sequence"/>
</dbReference>
<keyword evidence="1" id="KW-0732">Signal</keyword>
<organism evidence="4 5">
    <name type="scientific">Salibacterium halotolerans</name>
    <dbReference type="NCBI Taxonomy" id="1884432"/>
    <lineage>
        <taxon>Bacteria</taxon>
        <taxon>Bacillati</taxon>
        <taxon>Bacillota</taxon>
        <taxon>Bacilli</taxon>
        <taxon>Bacillales</taxon>
        <taxon>Bacillaceae</taxon>
    </lineage>
</organism>
<proteinExistence type="predicted"/>
<evidence type="ECO:0000256" key="1">
    <source>
        <dbReference type="ARBA" id="ARBA00022729"/>
    </source>
</evidence>